<accession>A0ABV0PYE8</accession>
<evidence type="ECO:0000313" key="2">
    <source>
        <dbReference type="EMBL" id="MEQ2188353.1"/>
    </source>
</evidence>
<protein>
    <recommendedName>
        <fullName evidence="1">FHA domain-containing protein</fullName>
    </recommendedName>
</protein>
<gene>
    <name evidence="2" type="ORF">GOODEAATRI_014095</name>
</gene>
<dbReference type="Gene3D" id="2.60.200.20">
    <property type="match status" value="1"/>
</dbReference>
<organism evidence="2 3">
    <name type="scientific">Goodea atripinnis</name>
    <dbReference type="NCBI Taxonomy" id="208336"/>
    <lineage>
        <taxon>Eukaryota</taxon>
        <taxon>Metazoa</taxon>
        <taxon>Chordata</taxon>
        <taxon>Craniata</taxon>
        <taxon>Vertebrata</taxon>
        <taxon>Euteleostomi</taxon>
        <taxon>Actinopterygii</taxon>
        <taxon>Neopterygii</taxon>
        <taxon>Teleostei</taxon>
        <taxon>Neoteleostei</taxon>
        <taxon>Acanthomorphata</taxon>
        <taxon>Ovalentaria</taxon>
        <taxon>Atherinomorphae</taxon>
        <taxon>Cyprinodontiformes</taxon>
        <taxon>Goodeidae</taxon>
        <taxon>Goodea</taxon>
    </lineage>
</organism>
<reference evidence="2 3" key="1">
    <citation type="submission" date="2021-06" db="EMBL/GenBank/DDBJ databases">
        <authorList>
            <person name="Palmer J.M."/>
        </authorList>
    </citation>
    <scope>NUCLEOTIDE SEQUENCE [LARGE SCALE GENOMIC DNA]</scope>
    <source>
        <strain evidence="2 3">GA_2019</strain>
        <tissue evidence="2">Muscle</tissue>
    </source>
</reference>
<dbReference type="PANTHER" id="PTHR16079:SF4">
    <property type="entry name" value="E3 UBIQUITIN-PROTEIN LIGASE CHFR"/>
    <property type="match status" value="1"/>
</dbReference>
<dbReference type="Proteomes" id="UP001476798">
    <property type="component" value="Unassembled WGS sequence"/>
</dbReference>
<dbReference type="EMBL" id="JAHRIO010090939">
    <property type="protein sequence ID" value="MEQ2188353.1"/>
    <property type="molecule type" value="Genomic_DNA"/>
</dbReference>
<evidence type="ECO:0000313" key="3">
    <source>
        <dbReference type="Proteomes" id="UP001476798"/>
    </source>
</evidence>
<dbReference type="InterPro" id="IPR000253">
    <property type="entry name" value="FHA_dom"/>
</dbReference>
<name>A0ABV0PYE8_9TELE</name>
<dbReference type="Pfam" id="PF00498">
    <property type="entry name" value="FHA"/>
    <property type="match status" value="1"/>
</dbReference>
<dbReference type="SUPFAM" id="SSF49879">
    <property type="entry name" value="SMAD/FHA domain"/>
    <property type="match status" value="1"/>
</dbReference>
<dbReference type="InterPro" id="IPR008984">
    <property type="entry name" value="SMAD_FHA_dom_sf"/>
</dbReference>
<feature type="domain" description="FHA" evidence="1">
    <location>
        <begin position="13"/>
        <end position="41"/>
    </location>
</feature>
<dbReference type="PANTHER" id="PTHR16079">
    <property type="entry name" value="UBIQUITIN LIGASE PROTEIN CHFR"/>
    <property type="match status" value="1"/>
</dbReference>
<dbReference type="InterPro" id="IPR052256">
    <property type="entry name" value="E3_ubiquitin-ligase_CHFR"/>
</dbReference>
<evidence type="ECO:0000259" key="1">
    <source>
        <dbReference type="Pfam" id="PF00498"/>
    </source>
</evidence>
<comment type="caution">
    <text evidence="2">The sequence shown here is derived from an EMBL/GenBank/DDBJ whole genome shotgun (WGS) entry which is preliminary data.</text>
</comment>
<keyword evidence="3" id="KW-1185">Reference proteome</keyword>
<sequence length="106" mass="11745">MSVDMLELLPVFCSTNGTVINLSKVVKKQTHVLQNGDVIYFVYRKSEPEQRKDSDLGSAQAVCTEMAGSAKGGPWPKPPVDETKTDKMEESLTCVICQDLLHDCIR</sequence>
<proteinExistence type="predicted"/>